<dbReference type="EMBL" id="CP021406">
    <property type="protein sequence ID" value="ATI43771.1"/>
    <property type="molecule type" value="Genomic_DNA"/>
</dbReference>
<evidence type="ECO:0000256" key="1">
    <source>
        <dbReference type="ARBA" id="ARBA00006249"/>
    </source>
</evidence>
<dbReference type="RefSeq" id="WP_097374464.1">
    <property type="nucleotide sequence ID" value="NZ_CP021406.1"/>
</dbReference>
<accession>A0A291M458</accession>
<keyword evidence="2" id="KW-0719">Serine esterase</keyword>
<keyword evidence="9" id="KW-0614">Plasmid</keyword>
<evidence type="ECO:0008006" key="11">
    <source>
        <dbReference type="Google" id="ProtNLM"/>
    </source>
</evidence>
<keyword evidence="10" id="KW-1185">Reference proteome</keyword>
<protein>
    <recommendedName>
        <fullName evidence="11">Feruloyl esterase</fullName>
    </recommendedName>
</protein>
<evidence type="ECO:0000256" key="2">
    <source>
        <dbReference type="ARBA" id="ARBA00022487"/>
    </source>
</evidence>
<evidence type="ECO:0000256" key="8">
    <source>
        <dbReference type="SAM" id="MobiDB-lite"/>
    </source>
</evidence>
<keyword evidence="6" id="KW-0106">Calcium</keyword>
<evidence type="ECO:0000256" key="7">
    <source>
        <dbReference type="ARBA" id="ARBA00023157"/>
    </source>
</evidence>
<dbReference type="SMR" id="A0A291M458"/>
<proteinExistence type="inferred from homology"/>
<evidence type="ECO:0000256" key="3">
    <source>
        <dbReference type="ARBA" id="ARBA00022723"/>
    </source>
</evidence>
<dbReference type="GO" id="GO:0052689">
    <property type="term" value="F:carboxylic ester hydrolase activity"/>
    <property type="evidence" value="ECO:0007669"/>
    <property type="project" value="UniProtKB-KW"/>
</dbReference>
<keyword evidence="7" id="KW-1015">Disulfide bond</keyword>
<comment type="similarity">
    <text evidence="1">Belongs to the tannase family.</text>
</comment>
<evidence type="ECO:0000313" key="9">
    <source>
        <dbReference type="EMBL" id="ATI43771.1"/>
    </source>
</evidence>
<dbReference type="SUPFAM" id="SSF53474">
    <property type="entry name" value="alpha/beta-Hydrolases"/>
    <property type="match status" value="1"/>
</dbReference>
<name>A0A291M458_9RHOB</name>
<dbReference type="Gene3D" id="3.40.50.1820">
    <property type="entry name" value="alpha/beta hydrolase"/>
    <property type="match status" value="1"/>
</dbReference>
<sequence length="584" mass="62754">MPIIRSTTALAAIASGFFLTGVDHADAAVAGDFPNQFLSCFDAANLTEIELPADVQGFRLIEIAEHAGDKGMPAHCEIVGAINDRISPVDGQHYSIKFRLRLPQDWNGRFYMEGGGGSNGALKDAMGPTGLNQEDSALERGFAVVTTDSGHDNDTNSDSNASGRSAFGMDPQARLDFGYMSYDIVTRVGKAIVEKYYGAAPEKSYFIGCSEGGREAALMTQRYPDLYDGIAAGAPGIHFSYSAAYAPFLLRIFGNLAETRNQSGPDGIPLLNKLYSDNDVQLIADAVVGACDALDGLEDRMSNNIEACTTVTVLPRLRALTCSGAKEEGCLLEDQIDAFVAGMAGPVTSDGTRLYPGHPWDPGIGGRIGDSVNDGFRSWWFGSYDSDQNNARKVTLSTPQHAMLWQTPPVPLRPDEYVRFEMNFNIDETPALAYATTDLYPVSSAELGNADSPDLSDFASRGGKLVIYHGAADAAFSALDTIKYWNAVNETADGQAADFARLFIIPGMNHCQGGPATDDVDLLTPLMAWVEDDLPIERLEATVSNPDYFGGKNLSRPLCPYPLYAEYDGEGDPSSAESFTCVAN</sequence>
<keyword evidence="3" id="KW-0479">Metal-binding</keyword>
<dbReference type="PANTHER" id="PTHR33938:SF15">
    <property type="entry name" value="FERULOYL ESTERASE B-RELATED"/>
    <property type="match status" value="1"/>
</dbReference>
<evidence type="ECO:0000256" key="6">
    <source>
        <dbReference type="ARBA" id="ARBA00022837"/>
    </source>
</evidence>
<dbReference type="InterPro" id="IPR011118">
    <property type="entry name" value="Tannase/feruloyl_esterase"/>
</dbReference>
<evidence type="ECO:0000256" key="5">
    <source>
        <dbReference type="ARBA" id="ARBA00022801"/>
    </source>
</evidence>
<dbReference type="InterPro" id="IPR029058">
    <property type="entry name" value="AB_hydrolase_fold"/>
</dbReference>
<feature type="region of interest" description="Disordered" evidence="8">
    <location>
        <begin position="146"/>
        <end position="167"/>
    </location>
</feature>
<keyword evidence="5" id="KW-0378">Hydrolase</keyword>
<dbReference type="Pfam" id="PF07519">
    <property type="entry name" value="Tannase"/>
    <property type="match status" value="1"/>
</dbReference>
<dbReference type="GO" id="GO:0046872">
    <property type="term" value="F:metal ion binding"/>
    <property type="evidence" value="ECO:0007669"/>
    <property type="project" value="UniProtKB-KW"/>
</dbReference>
<dbReference type="PANTHER" id="PTHR33938">
    <property type="entry name" value="FERULOYL ESTERASE B-RELATED"/>
    <property type="match status" value="1"/>
</dbReference>
<gene>
    <name evidence="9" type="ORF">CBW24_16690</name>
</gene>
<reference evidence="9 10" key="1">
    <citation type="submission" date="2017-05" db="EMBL/GenBank/DDBJ databases">
        <title>Comparative genomic and metabolic analysis of manganese-oxidizing mechanisms in Celeribater manganoxidans DY25T: its adaption to the environment of polymetallic nodule.</title>
        <authorList>
            <person name="Wang X."/>
        </authorList>
    </citation>
    <scope>NUCLEOTIDE SEQUENCE [LARGE SCALE GENOMIC DNA]</scope>
    <source>
        <strain evidence="9 10">DY25</strain>
        <plasmid evidence="10">pdy25-b</plasmid>
    </source>
</reference>
<keyword evidence="4" id="KW-0732">Signal</keyword>
<dbReference type="AlphaFoldDB" id="A0A291M458"/>
<dbReference type="KEGG" id="cmag:CBW24_16690"/>
<evidence type="ECO:0000256" key="4">
    <source>
        <dbReference type="ARBA" id="ARBA00022729"/>
    </source>
</evidence>
<dbReference type="Proteomes" id="UP000219050">
    <property type="component" value="Plasmid pDY25-B"/>
</dbReference>
<dbReference type="OrthoDB" id="7197884at2"/>
<organism evidence="9 10">
    <name type="scientific">Pacificitalea manganoxidans</name>
    <dbReference type="NCBI Taxonomy" id="1411902"/>
    <lineage>
        <taxon>Bacteria</taxon>
        <taxon>Pseudomonadati</taxon>
        <taxon>Pseudomonadota</taxon>
        <taxon>Alphaproteobacteria</taxon>
        <taxon>Rhodobacterales</taxon>
        <taxon>Paracoccaceae</taxon>
        <taxon>Pacificitalea</taxon>
    </lineage>
</organism>
<evidence type="ECO:0000313" key="10">
    <source>
        <dbReference type="Proteomes" id="UP000219050"/>
    </source>
</evidence>
<geneLocation type="plasmid" evidence="10">
    <name>pdy25-b</name>
</geneLocation>